<sequence length="70" mass="8106">MMSFQVAFIMGYSMERGWLVCIYVMRLMRFKIGVEIDSVVYTFGFCLKTWLSIYPALSRMSIDTGNPLCS</sequence>
<dbReference type="Proteomes" id="UP000078103">
    <property type="component" value="Unassembled WGS sequence"/>
</dbReference>
<comment type="caution">
    <text evidence="1">The sequence shown here is derived from an EMBL/GenBank/DDBJ whole genome shotgun (WGS) entry which is preliminary data.</text>
</comment>
<evidence type="ECO:0000313" key="2">
    <source>
        <dbReference type="Proteomes" id="UP000078103"/>
    </source>
</evidence>
<dbReference type="EMBL" id="LXSH01000022">
    <property type="protein sequence ID" value="OAM21159.1"/>
    <property type="molecule type" value="Genomic_DNA"/>
</dbReference>
<protein>
    <submittedName>
        <fullName evidence="1">Uncharacterized protein</fullName>
    </submittedName>
</protein>
<proteinExistence type="predicted"/>
<gene>
    <name evidence="1" type="ORF">A7P89_08390</name>
</gene>
<dbReference type="AlphaFoldDB" id="A0A1A9RPT7"/>
<reference evidence="2" key="1">
    <citation type="submission" date="2016-05" db="EMBL/GenBank/DDBJ databases">
        <title>Draft genome of Corynebacterium afermentans subsp. afermentans LCDC 88199T.</title>
        <authorList>
            <person name="Bernier A.-M."/>
            <person name="Bernard K."/>
        </authorList>
    </citation>
    <scope>NUCLEOTIDE SEQUENCE [LARGE SCALE GENOMIC DNA]</scope>
    <source>
        <strain evidence="2">NML120819</strain>
    </source>
</reference>
<evidence type="ECO:0000313" key="1">
    <source>
        <dbReference type="EMBL" id="OAM21159.1"/>
    </source>
</evidence>
<name>A0A1A9RPT7_EIKCO</name>
<organism evidence="1 2">
    <name type="scientific">Eikenella corrodens</name>
    <dbReference type="NCBI Taxonomy" id="539"/>
    <lineage>
        <taxon>Bacteria</taxon>
        <taxon>Pseudomonadati</taxon>
        <taxon>Pseudomonadota</taxon>
        <taxon>Betaproteobacteria</taxon>
        <taxon>Neisseriales</taxon>
        <taxon>Neisseriaceae</taxon>
        <taxon>Eikenella</taxon>
    </lineage>
</organism>
<accession>A0A1A9RPT7</accession>